<dbReference type="InterPro" id="IPR041129">
    <property type="entry name" value="CdiI_2"/>
</dbReference>
<protein>
    <submittedName>
        <fullName evidence="2">Contact-dependent growth inhibition system immunity protein</fullName>
    </submittedName>
</protein>
<dbReference type="Pfam" id="PF18593">
    <property type="entry name" value="CdiI_2"/>
    <property type="match status" value="1"/>
</dbReference>
<sequence>MSVRGSGDIGRPAGRVMNKFEQVWESTWVHAVLTQDRAAPDGWWLLTGYPTPAIPREERSTAIETPALEHLAGAYFHQDWSEDLGDCDRVVERFAAEFRALAPLLPAEEGGYTGWLRHVAAQLR</sequence>
<evidence type="ECO:0000313" key="2">
    <source>
        <dbReference type="EMBL" id="MFC6046105.1"/>
    </source>
</evidence>
<dbReference type="RefSeq" id="WP_379160519.1">
    <property type="nucleotide sequence ID" value="NZ_JBHSRJ010000009.1"/>
</dbReference>
<proteinExistence type="predicted"/>
<reference evidence="3" key="1">
    <citation type="journal article" date="2019" name="Int. J. Syst. Evol. Microbiol.">
        <title>The Global Catalogue of Microorganisms (GCM) 10K type strain sequencing project: providing services to taxonomists for standard genome sequencing and annotation.</title>
        <authorList>
            <consortium name="The Broad Institute Genomics Platform"/>
            <consortium name="The Broad Institute Genome Sequencing Center for Infectious Disease"/>
            <person name="Wu L."/>
            <person name="Ma J."/>
        </authorList>
    </citation>
    <scope>NUCLEOTIDE SEQUENCE [LARGE SCALE GENOMIC DNA]</scope>
    <source>
        <strain evidence="3">CCUG 54522</strain>
    </source>
</reference>
<evidence type="ECO:0000259" key="1">
    <source>
        <dbReference type="Pfam" id="PF18593"/>
    </source>
</evidence>
<comment type="caution">
    <text evidence="2">The sequence shown here is derived from an EMBL/GenBank/DDBJ whole genome shotgun (WGS) entry which is preliminary data.</text>
</comment>
<name>A0ABW1LQE5_9ACTN</name>
<keyword evidence="3" id="KW-1185">Reference proteome</keyword>
<dbReference type="Proteomes" id="UP001596135">
    <property type="component" value="Unassembled WGS sequence"/>
</dbReference>
<evidence type="ECO:0000313" key="3">
    <source>
        <dbReference type="Proteomes" id="UP001596135"/>
    </source>
</evidence>
<accession>A0ABW1LQE5</accession>
<organism evidence="2 3">
    <name type="scientific">Nocardioides hankookensis</name>
    <dbReference type="NCBI Taxonomy" id="443157"/>
    <lineage>
        <taxon>Bacteria</taxon>
        <taxon>Bacillati</taxon>
        <taxon>Actinomycetota</taxon>
        <taxon>Actinomycetes</taxon>
        <taxon>Propionibacteriales</taxon>
        <taxon>Nocardioidaceae</taxon>
        <taxon>Nocardioides</taxon>
    </lineage>
</organism>
<gene>
    <name evidence="2" type="ORF">ACFPYL_23680</name>
</gene>
<feature type="domain" description="CdiI immunity protein" evidence="1">
    <location>
        <begin position="64"/>
        <end position="97"/>
    </location>
</feature>
<dbReference type="EMBL" id="JBHSRJ010000009">
    <property type="protein sequence ID" value="MFC6046105.1"/>
    <property type="molecule type" value="Genomic_DNA"/>
</dbReference>